<evidence type="ECO:0000313" key="3">
    <source>
        <dbReference type="Proteomes" id="UP000070160"/>
    </source>
</evidence>
<evidence type="ECO:0000313" key="2">
    <source>
        <dbReference type="EMBL" id="KXB90658.1"/>
    </source>
</evidence>
<keyword evidence="1" id="KW-1133">Transmembrane helix</keyword>
<feature type="transmembrane region" description="Helical" evidence="1">
    <location>
        <begin position="31"/>
        <end position="51"/>
    </location>
</feature>
<dbReference type="PATRIC" id="fig|1588748.3.peg.1040"/>
<keyword evidence="1" id="KW-0812">Transmembrane</keyword>
<comment type="caution">
    <text evidence="2">The sequence shown here is derived from an EMBL/GenBank/DDBJ whole genome shotgun (WGS) entry which is preliminary data.</text>
</comment>
<proteinExistence type="predicted"/>
<dbReference type="AlphaFoldDB" id="A0A134CEK8"/>
<dbReference type="Proteomes" id="UP000070160">
    <property type="component" value="Unassembled WGS sequence"/>
</dbReference>
<keyword evidence="3" id="KW-1185">Reference proteome</keyword>
<protein>
    <submittedName>
        <fullName evidence="2">Uncharacterized protein</fullName>
    </submittedName>
</protein>
<accession>A0A134CEK8</accession>
<dbReference type="EMBL" id="LSDT01000044">
    <property type="protein sequence ID" value="KXB90658.1"/>
    <property type="molecule type" value="Genomic_DNA"/>
</dbReference>
<gene>
    <name evidence="2" type="ORF">HMPREF3182_01082</name>
</gene>
<sequence length="56" mass="6626">MKIFSFSFFHGSLLDKNMEFILLRYHLVNDIILFILKLAILSSSTVIPYYFMLGYT</sequence>
<name>A0A134CEK8_9FIRM</name>
<evidence type="ECO:0000256" key="1">
    <source>
        <dbReference type="SAM" id="Phobius"/>
    </source>
</evidence>
<keyword evidence="1" id="KW-0472">Membrane</keyword>
<dbReference type="STRING" id="1588748.HMPREF3182_01082"/>
<organism evidence="2 3">
    <name type="scientific">Megasphaera hutchinsoni</name>
    <dbReference type="NCBI Taxonomy" id="1588748"/>
    <lineage>
        <taxon>Bacteria</taxon>
        <taxon>Bacillati</taxon>
        <taxon>Bacillota</taxon>
        <taxon>Negativicutes</taxon>
        <taxon>Veillonellales</taxon>
        <taxon>Veillonellaceae</taxon>
        <taxon>Megasphaera</taxon>
    </lineage>
</organism>
<reference evidence="3" key="1">
    <citation type="submission" date="2016-01" db="EMBL/GenBank/DDBJ databases">
        <authorList>
            <person name="Mitreva M."/>
            <person name="Pepin K.H."/>
            <person name="Mihindukulasuriya K.A."/>
            <person name="Fulton R."/>
            <person name="Fronick C."/>
            <person name="O'Laughlin M."/>
            <person name="Miner T."/>
            <person name="Herter B."/>
            <person name="Rosa B.A."/>
            <person name="Cordes M."/>
            <person name="Tomlinson C."/>
            <person name="Wollam A."/>
            <person name="Palsikar V.B."/>
            <person name="Mardis E.R."/>
            <person name="Wilson R.K."/>
        </authorList>
    </citation>
    <scope>NUCLEOTIDE SEQUENCE [LARGE SCALE GENOMIC DNA]</scope>
    <source>
        <strain evidence="3">KA00182</strain>
    </source>
</reference>